<dbReference type="GO" id="GO:0030313">
    <property type="term" value="C:cell envelope"/>
    <property type="evidence" value="ECO:0007669"/>
    <property type="project" value="UniProtKB-SubCell"/>
</dbReference>
<sequence length="410" mass="41309">MSPRLIRTGRTIAVAVTLGLALAGCGSSTTPAASGSTTAPTSGPATSADASTPAMSSDGMSSAMSSDASTSAMSSDSSTSAMSSDGMTSGTGSAGTGSSAASGDGCTAAKLGYPAIASFKGVKVGFSQSEPDNASFRAAETQSMKDEAAKQGAELLYANANKDPQKQIADIKDLITKGAQVLIVAPLNSDGLQPAWDAAAAAKVPVVTVDRLVSQTACKDYLTFIGSDFVKQGNRAADAMGAALEGKGNVVILLGSSGNGVTTDRTSGFVDEMAAKYPGVTISKQQTGDFDRAKGQATASQLLQADPSITGIYAENDEMGVGAYNAIKAAGKAPGKDIKIVSIDGIKDAVSKIATGEYTAVIQSNPRFGPLAFKALTDFETGTPVPDKIIIEDGDYLDADAAKAKADEAF</sequence>
<comment type="subcellular location">
    <subcellularLocation>
        <location evidence="1">Cell envelope</location>
    </subcellularLocation>
</comment>
<dbReference type="EMBL" id="CP159218">
    <property type="protein sequence ID" value="XCG64519.1"/>
    <property type="molecule type" value="Genomic_DNA"/>
</dbReference>
<feature type="signal peptide" evidence="5">
    <location>
        <begin position="1"/>
        <end position="32"/>
    </location>
</feature>
<dbReference type="SUPFAM" id="SSF53822">
    <property type="entry name" value="Periplasmic binding protein-like I"/>
    <property type="match status" value="1"/>
</dbReference>
<reference evidence="7" key="1">
    <citation type="submission" date="2024-05" db="EMBL/GenBank/DDBJ databases">
        <authorList>
            <person name="Cai S.Y."/>
            <person name="Jin L.M."/>
            <person name="Li H.R."/>
        </authorList>
    </citation>
    <scope>NUCLEOTIDE SEQUENCE</scope>
    <source>
        <strain evidence="7">A5-74</strain>
    </source>
</reference>
<evidence type="ECO:0000259" key="6">
    <source>
        <dbReference type="Pfam" id="PF13407"/>
    </source>
</evidence>
<dbReference type="InterPro" id="IPR025997">
    <property type="entry name" value="SBP_2_dom"/>
</dbReference>
<dbReference type="GO" id="GO:0030246">
    <property type="term" value="F:carbohydrate binding"/>
    <property type="evidence" value="ECO:0007669"/>
    <property type="project" value="UniProtKB-ARBA"/>
</dbReference>
<organism evidence="7">
    <name type="scientific">Nakamurella sp. A5-74</name>
    <dbReference type="NCBI Taxonomy" id="3158264"/>
    <lineage>
        <taxon>Bacteria</taxon>
        <taxon>Bacillati</taxon>
        <taxon>Actinomycetota</taxon>
        <taxon>Actinomycetes</taxon>
        <taxon>Nakamurellales</taxon>
        <taxon>Nakamurellaceae</taxon>
        <taxon>Nakamurella</taxon>
    </lineage>
</organism>
<dbReference type="InterPro" id="IPR028082">
    <property type="entry name" value="Peripla_BP_I"/>
</dbReference>
<dbReference type="Gene3D" id="3.40.50.2300">
    <property type="match status" value="2"/>
</dbReference>
<dbReference type="CDD" id="cd06309">
    <property type="entry name" value="PBP1_galactofuranose_YtfQ-like"/>
    <property type="match status" value="1"/>
</dbReference>
<dbReference type="AlphaFoldDB" id="A0AAU8DQD7"/>
<feature type="region of interest" description="Disordered" evidence="4">
    <location>
        <begin position="29"/>
        <end position="101"/>
    </location>
</feature>
<feature type="domain" description="Periplasmic binding protein" evidence="6">
    <location>
        <begin position="124"/>
        <end position="377"/>
    </location>
</feature>
<evidence type="ECO:0000256" key="4">
    <source>
        <dbReference type="SAM" id="MobiDB-lite"/>
    </source>
</evidence>
<evidence type="ECO:0000256" key="3">
    <source>
        <dbReference type="ARBA" id="ARBA00022729"/>
    </source>
</evidence>
<dbReference type="PROSITE" id="PS51257">
    <property type="entry name" value="PROKAR_LIPOPROTEIN"/>
    <property type="match status" value="1"/>
</dbReference>
<dbReference type="PANTHER" id="PTHR46847:SF3">
    <property type="entry name" value="GALACTOFURANOSE-BINDING PROTEIN YTFQ"/>
    <property type="match status" value="1"/>
</dbReference>
<dbReference type="Pfam" id="PF13407">
    <property type="entry name" value="Peripla_BP_4"/>
    <property type="match status" value="1"/>
</dbReference>
<dbReference type="RefSeq" id="WP_353650132.1">
    <property type="nucleotide sequence ID" value="NZ_CP159218.1"/>
</dbReference>
<accession>A0AAU8DQD7</accession>
<feature type="chain" id="PRO_5043594053" evidence="5">
    <location>
        <begin position="33"/>
        <end position="410"/>
    </location>
</feature>
<dbReference type="PANTHER" id="PTHR46847">
    <property type="entry name" value="D-ALLOSE-BINDING PERIPLASMIC PROTEIN-RELATED"/>
    <property type="match status" value="1"/>
</dbReference>
<proteinExistence type="inferred from homology"/>
<protein>
    <submittedName>
        <fullName evidence="7">ABC transporter substrate-binding protein</fullName>
    </submittedName>
</protein>
<evidence type="ECO:0000256" key="2">
    <source>
        <dbReference type="ARBA" id="ARBA00007639"/>
    </source>
</evidence>
<evidence type="ECO:0000256" key="1">
    <source>
        <dbReference type="ARBA" id="ARBA00004196"/>
    </source>
</evidence>
<keyword evidence="3 5" id="KW-0732">Signal</keyword>
<name>A0AAU8DQD7_9ACTN</name>
<evidence type="ECO:0000313" key="7">
    <source>
        <dbReference type="EMBL" id="XCG64519.1"/>
    </source>
</evidence>
<comment type="similarity">
    <text evidence="2">Belongs to the bacterial solute-binding protein 2 family.</text>
</comment>
<gene>
    <name evidence="7" type="ORF">ABLG96_04035</name>
</gene>
<evidence type="ECO:0000256" key="5">
    <source>
        <dbReference type="SAM" id="SignalP"/>
    </source>
</evidence>